<keyword evidence="6" id="KW-0966">Cell projection</keyword>
<dbReference type="Pfam" id="PF00669">
    <property type="entry name" value="Flagellin_N"/>
    <property type="match status" value="1"/>
</dbReference>
<dbReference type="GO" id="GO:0009288">
    <property type="term" value="C:bacterial-type flagellum"/>
    <property type="evidence" value="ECO:0007669"/>
    <property type="project" value="UniProtKB-SubCell"/>
</dbReference>
<evidence type="ECO:0000259" key="4">
    <source>
        <dbReference type="Pfam" id="PF00669"/>
    </source>
</evidence>
<dbReference type="KEGG" id="tdn:Suden_0172"/>
<feature type="domain" description="Flagellin C-terminal" evidence="5">
    <location>
        <begin position="310"/>
        <end position="391"/>
    </location>
</feature>
<protein>
    <recommendedName>
        <fullName evidence="3">Flagellin</fullName>
    </recommendedName>
</protein>
<keyword evidence="3" id="KW-0964">Secreted</keyword>
<proteinExistence type="inferred from homology"/>
<evidence type="ECO:0000259" key="5">
    <source>
        <dbReference type="Pfam" id="PF00700"/>
    </source>
</evidence>
<name>Q30U78_SULDN</name>
<dbReference type="Proteomes" id="UP000002714">
    <property type="component" value="Chromosome"/>
</dbReference>
<accession>Q30U78</accession>
<comment type="similarity">
    <text evidence="1 3">Belongs to the bacterial flagellin family.</text>
</comment>
<evidence type="ECO:0000256" key="1">
    <source>
        <dbReference type="ARBA" id="ARBA00005709"/>
    </source>
</evidence>
<dbReference type="Gene3D" id="1.20.1330.10">
    <property type="entry name" value="f41 fragment of flagellin, N-terminal domain"/>
    <property type="match status" value="1"/>
</dbReference>
<dbReference type="Gene3D" id="6.10.10.10">
    <property type="entry name" value="Flagellar export chaperone, C-terminal domain"/>
    <property type="match status" value="1"/>
</dbReference>
<keyword evidence="7" id="KW-1185">Reference proteome</keyword>
<keyword evidence="6" id="KW-0969">Cilium</keyword>
<keyword evidence="2 3" id="KW-0975">Bacterial flagellum</keyword>
<dbReference type="GO" id="GO:0005198">
    <property type="term" value="F:structural molecule activity"/>
    <property type="evidence" value="ECO:0007669"/>
    <property type="project" value="UniProtKB-UniRule"/>
</dbReference>
<dbReference type="PANTHER" id="PTHR42792">
    <property type="entry name" value="FLAGELLIN"/>
    <property type="match status" value="1"/>
</dbReference>
<dbReference type="PANTHER" id="PTHR42792:SF2">
    <property type="entry name" value="FLAGELLIN"/>
    <property type="match status" value="1"/>
</dbReference>
<evidence type="ECO:0000313" key="7">
    <source>
        <dbReference type="Proteomes" id="UP000002714"/>
    </source>
</evidence>
<evidence type="ECO:0000256" key="3">
    <source>
        <dbReference type="RuleBase" id="RU362073"/>
    </source>
</evidence>
<dbReference type="Pfam" id="PF00700">
    <property type="entry name" value="Flagellin_C"/>
    <property type="match status" value="1"/>
</dbReference>
<comment type="subcellular location">
    <subcellularLocation>
        <location evidence="3">Secreted</location>
    </subcellularLocation>
    <subcellularLocation>
        <location evidence="3">Bacterial flagellum</location>
    </subcellularLocation>
</comment>
<comment type="function">
    <text evidence="3">Flagellin is the subunit protein which polymerizes to form the filaments of bacterial flagella.</text>
</comment>
<dbReference type="HOGENOM" id="CLU_011142_7_1_7"/>
<gene>
    <name evidence="6" type="ordered locus">Suden_0172</name>
</gene>
<dbReference type="GO" id="GO:0005576">
    <property type="term" value="C:extracellular region"/>
    <property type="evidence" value="ECO:0007669"/>
    <property type="project" value="UniProtKB-SubCell"/>
</dbReference>
<keyword evidence="6" id="KW-0282">Flagellum</keyword>
<dbReference type="SUPFAM" id="SSF64518">
    <property type="entry name" value="Phase 1 flagellin"/>
    <property type="match status" value="1"/>
</dbReference>
<evidence type="ECO:0000313" key="6">
    <source>
        <dbReference type="EMBL" id="ABB43453.1"/>
    </source>
</evidence>
<dbReference type="InterPro" id="IPR001492">
    <property type="entry name" value="Flagellin"/>
</dbReference>
<dbReference type="Gene3D" id="3.30.70.2120">
    <property type="match status" value="1"/>
</dbReference>
<dbReference type="PRINTS" id="PR00207">
    <property type="entry name" value="FLAGELLIN"/>
</dbReference>
<reference evidence="6 7" key="1">
    <citation type="journal article" date="2008" name="Appl. Environ. Microbiol.">
        <title>Genome of the epsilonproteobacterial chemolithoautotroph Sulfurimonas denitrificans.</title>
        <authorList>
            <person name="Sievert S.M."/>
            <person name="Scott K.M."/>
            <person name="Klotz M.G."/>
            <person name="Chain P.S.G."/>
            <person name="Hauser L.J."/>
            <person name="Hemp J."/>
            <person name="Huegler M."/>
            <person name="Land M."/>
            <person name="Lapidus A."/>
            <person name="Larimer F.W."/>
            <person name="Lucas S."/>
            <person name="Malfatti S.A."/>
            <person name="Meyer F."/>
            <person name="Paulsen I.T."/>
            <person name="Ren Q."/>
            <person name="Simon J."/>
            <person name="Bailey K."/>
            <person name="Diaz E."/>
            <person name="Fitzpatrick K.A."/>
            <person name="Glover B."/>
            <person name="Gwatney N."/>
            <person name="Korajkic A."/>
            <person name="Long A."/>
            <person name="Mobberley J.M."/>
            <person name="Pantry S.N."/>
            <person name="Pazder G."/>
            <person name="Peterson S."/>
            <person name="Quintanilla J.D."/>
            <person name="Sprinkle R."/>
            <person name="Stephens J."/>
            <person name="Thomas P."/>
            <person name="Vaughn R."/>
            <person name="Weber M.J."/>
            <person name="Wooten L.L."/>
        </authorList>
    </citation>
    <scope>NUCLEOTIDE SEQUENCE [LARGE SCALE GENOMIC DNA]</scope>
    <source>
        <strain evidence="7">ATCC 33889 / DSM 1251</strain>
    </source>
</reference>
<evidence type="ECO:0000256" key="2">
    <source>
        <dbReference type="ARBA" id="ARBA00023143"/>
    </source>
</evidence>
<organism evidence="6 7">
    <name type="scientific">Sulfurimonas denitrificans (strain ATCC 33889 / DSM 1251)</name>
    <name type="common">Thiomicrospira denitrificans (strain ATCC 33889 / DSM 1251)</name>
    <dbReference type="NCBI Taxonomy" id="326298"/>
    <lineage>
        <taxon>Bacteria</taxon>
        <taxon>Pseudomonadati</taxon>
        <taxon>Campylobacterota</taxon>
        <taxon>Epsilonproteobacteria</taxon>
        <taxon>Campylobacterales</taxon>
        <taxon>Sulfurimonadaceae</taxon>
        <taxon>Sulfurimonas</taxon>
    </lineage>
</organism>
<dbReference type="STRING" id="326298.Suden_0172"/>
<dbReference type="eggNOG" id="COG1344">
    <property type="taxonomic scope" value="Bacteria"/>
</dbReference>
<dbReference type="AlphaFoldDB" id="Q30U78"/>
<dbReference type="InterPro" id="IPR042187">
    <property type="entry name" value="Flagellin_C_sub2"/>
</dbReference>
<sequence>MGFRINTNISAMNAHRNAQQTNIGLDKSLGSLSSGLRITKAADDASGMAIADSLRQQAQGLGQAVSNANDGIGITQTADGALDEYINIANTIRTKAIQAASDGQTLDTRKAIQADIDKLMAEAQNIASTTSFNGQTLLNGGYQNKSFHIGAYSGEAVKISIEDSRTEKIGKFALAESTTGLTATTGQAGVSTVSLSVTVTSADGTTSTSTGEAVLTSGAHSSYEIAQMVVDAFNSDAQTDGTNARASVYELTSSTAGTAAFGVRVDSSDKFTTTEAGFTIGDATAALTNNFSTIDVTTREKAEKAIIISDYTLKDLDSRRSDIGSVQNQLESTIRNISVTQVNVQAAESQIRDVDFAAESANFAKFNILAQSGSYAMSQANAVQQNVMRLLQ</sequence>
<dbReference type="EMBL" id="CP000153">
    <property type="protein sequence ID" value="ABB43453.1"/>
    <property type="molecule type" value="Genomic_DNA"/>
</dbReference>
<feature type="domain" description="Flagellin N-terminal" evidence="4">
    <location>
        <begin position="5"/>
        <end position="140"/>
    </location>
</feature>
<dbReference type="InterPro" id="IPR001029">
    <property type="entry name" value="Flagellin_N"/>
</dbReference>
<dbReference type="OrthoDB" id="9796789at2"/>
<dbReference type="InterPro" id="IPR046358">
    <property type="entry name" value="Flagellin_C"/>
</dbReference>